<evidence type="ECO:0000256" key="5">
    <source>
        <dbReference type="SAM" id="Phobius"/>
    </source>
</evidence>
<evidence type="ECO:0000256" key="3">
    <source>
        <dbReference type="ARBA" id="ARBA00022989"/>
    </source>
</evidence>
<feature type="transmembrane region" description="Helical" evidence="5">
    <location>
        <begin position="114"/>
        <end position="135"/>
    </location>
</feature>
<dbReference type="InterPro" id="IPR011701">
    <property type="entry name" value="MFS"/>
</dbReference>
<reference evidence="7 8" key="1">
    <citation type="submission" date="2015-12" db="EMBL/GenBank/DDBJ databases">
        <title>Diversity of Burkholderia near neighbor genomes.</title>
        <authorList>
            <person name="Sahl J."/>
            <person name="Wagner D."/>
            <person name="Keim P."/>
        </authorList>
    </citation>
    <scope>NUCLEOTIDE SEQUENCE [LARGE SCALE GENOMIC DNA]</scope>
    <source>
        <strain evidence="7 8">BDU6</strain>
    </source>
</reference>
<feature type="transmembrane region" description="Helical" evidence="5">
    <location>
        <begin position="62"/>
        <end position="81"/>
    </location>
</feature>
<feature type="transmembrane region" description="Helical" evidence="5">
    <location>
        <begin position="147"/>
        <end position="171"/>
    </location>
</feature>
<feature type="transmembrane region" description="Helical" evidence="5">
    <location>
        <begin position="414"/>
        <end position="438"/>
    </location>
</feature>
<feature type="transmembrane region" description="Helical" evidence="5">
    <location>
        <begin position="258"/>
        <end position="278"/>
    </location>
</feature>
<dbReference type="InterPro" id="IPR020846">
    <property type="entry name" value="MFS_dom"/>
</dbReference>
<comment type="subcellular location">
    <subcellularLocation>
        <location evidence="1">Membrane</location>
        <topology evidence="1">Multi-pass membrane protein</topology>
    </subcellularLocation>
</comment>
<evidence type="ECO:0000256" key="2">
    <source>
        <dbReference type="ARBA" id="ARBA00022692"/>
    </source>
</evidence>
<feature type="transmembrane region" description="Helical" evidence="5">
    <location>
        <begin position="21"/>
        <end position="42"/>
    </location>
</feature>
<dbReference type="SUPFAM" id="SSF103473">
    <property type="entry name" value="MFS general substrate transporter"/>
    <property type="match status" value="1"/>
</dbReference>
<evidence type="ECO:0000256" key="1">
    <source>
        <dbReference type="ARBA" id="ARBA00004141"/>
    </source>
</evidence>
<dbReference type="PANTHER" id="PTHR23508">
    <property type="entry name" value="CARBOXYLIC ACID TRANSPORTER PROTEIN HOMOLOG"/>
    <property type="match status" value="1"/>
</dbReference>
<keyword evidence="4 5" id="KW-0472">Membrane</keyword>
<evidence type="ECO:0000313" key="8">
    <source>
        <dbReference type="Proteomes" id="UP000062519"/>
    </source>
</evidence>
<dbReference type="InterPro" id="IPR036259">
    <property type="entry name" value="MFS_trans_sf"/>
</dbReference>
<dbReference type="CDD" id="cd17365">
    <property type="entry name" value="MFS_PcaK_like"/>
    <property type="match status" value="1"/>
</dbReference>
<dbReference type="RefSeq" id="WP_059472895.1">
    <property type="nucleotide sequence ID" value="NZ_CP013387.1"/>
</dbReference>
<dbReference type="GO" id="GO:0005886">
    <property type="term" value="C:plasma membrane"/>
    <property type="evidence" value="ECO:0007669"/>
    <property type="project" value="TreeGrafter"/>
</dbReference>
<evidence type="ECO:0000313" key="7">
    <source>
        <dbReference type="EMBL" id="AOJ05037.1"/>
    </source>
</evidence>
<feature type="domain" description="Major facilitator superfamily (MFS) profile" evidence="6">
    <location>
        <begin position="23"/>
        <end position="438"/>
    </location>
</feature>
<dbReference type="Proteomes" id="UP000062519">
    <property type="component" value="Chromosome 2"/>
</dbReference>
<gene>
    <name evidence="7" type="ORF">WS70_25245</name>
</gene>
<feature type="transmembrane region" description="Helical" evidence="5">
    <location>
        <begin position="343"/>
        <end position="363"/>
    </location>
</feature>
<proteinExistence type="predicted"/>
<dbReference type="KEGG" id="buu:WS70_25245"/>
<feature type="transmembrane region" description="Helical" evidence="5">
    <location>
        <begin position="290"/>
        <end position="310"/>
    </location>
</feature>
<feature type="transmembrane region" description="Helical" evidence="5">
    <location>
        <begin position="384"/>
        <end position="408"/>
    </location>
</feature>
<keyword evidence="2 5" id="KW-0812">Transmembrane</keyword>
<feature type="transmembrane region" description="Helical" evidence="5">
    <location>
        <begin position="88"/>
        <end position="108"/>
    </location>
</feature>
<dbReference type="GO" id="GO:0046943">
    <property type="term" value="F:carboxylic acid transmembrane transporter activity"/>
    <property type="evidence" value="ECO:0007669"/>
    <property type="project" value="TreeGrafter"/>
</dbReference>
<sequence length="455" mass="47332">MNTRVDVREMLDNSRFGAHQWAIVALCAACLVMDGFDVQAMGYVAPVVIREWGIAKETLSPVFGAGLFGMLIGSLVFSALADKIGRRPVLIGATLFFSVCMIATGFAQSIAQLIGWRFAAGLGLGCIMPNAMALAGEYSPRRIRVSLMMIVSCGFTVGGVVGGLITAALIPHVGWRAVFFVGGAIPLAIGLLMFVALPESIQFLLFRDGGAARARRQLERIVPAASLPHDAMLVGVESNRAGMPFVALFQDGRARITLLLWLVNFANLLDMYFLSNWLPTVMRDAGYSTSTAVLAGTALWAGGVIGTLALGRIIDRIGFTTVLATTFLLAIVAIASIGHPLVLASLVAVFAAIFLTGFSIIGGQPALNALAAVYYPTSLRSTGIGWSLGVGRIGSVVGPVLGGALMHLQWSSSSLFLAAAAPACVSMAGIVAIARLGFVGAGAATGARRAAAASD</sequence>
<feature type="transmembrane region" description="Helical" evidence="5">
    <location>
        <begin position="177"/>
        <end position="197"/>
    </location>
</feature>
<dbReference type="Pfam" id="PF07690">
    <property type="entry name" value="MFS_1"/>
    <property type="match status" value="2"/>
</dbReference>
<protein>
    <submittedName>
        <fullName evidence="7">4-hydroxybenzoate transporter</fullName>
    </submittedName>
</protein>
<dbReference type="PROSITE" id="PS50850">
    <property type="entry name" value="MFS"/>
    <property type="match status" value="1"/>
</dbReference>
<dbReference type="AlphaFoldDB" id="A0A1B4FMZ0"/>
<accession>A0A1B4FMZ0</accession>
<dbReference type="EMBL" id="CP013387">
    <property type="protein sequence ID" value="AOJ05037.1"/>
    <property type="molecule type" value="Genomic_DNA"/>
</dbReference>
<dbReference type="Gene3D" id="1.20.1250.20">
    <property type="entry name" value="MFS general substrate transporter like domains"/>
    <property type="match status" value="1"/>
</dbReference>
<name>A0A1B4FMZ0_9BURK</name>
<keyword evidence="8" id="KW-1185">Reference proteome</keyword>
<evidence type="ECO:0000256" key="4">
    <source>
        <dbReference type="ARBA" id="ARBA00023136"/>
    </source>
</evidence>
<dbReference type="PANTHER" id="PTHR23508:SF10">
    <property type="entry name" value="CARBOXYLIC ACID TRANSPORTER PROTEIN HOMOLOG"/>
    <property type="match status" value="1"/>
</dbReference>
<organism evidence="7 8">
    <name type="scientific">Burkholderia mayonis</name>
    <dbReference type="NCBI Taxonomy" id="1385591"/>
    <lineage>
        <taxon>Bacteria</taxon>
        <taxon>Pseudomonadati</taxon>
        <taxon>Pseudomonadota</taxon>
        <taxon>Betaproteobacteria</taxon>
        <taxon>Burkholderiales</taxon>
        <taxon>Burkholderiaceae</taxon>
        <taxon>Burkholderia</taxon>
        <taxon>pseudomallei group</taxon>
    </lineage>
</organism>
<evidence type="ECO:0000259" key="6">
    <source>
        <dbReference type="PROSITE" id="PS50850"/>
    </source>
</evidence>
<keyword evidence="3 5" id="KW-1133">Transmembrane helix</keyword>
<feature type="transmembrane region" description="Helical" evidence="5">
    <location>
        <begin position="317"/>
        <end position="337"/>
    </location>
</feature>